<keyword evidence="4 5" id="KW-0472">Membrane</keyword>
<dbReference type="NCBIfam" id="TIGR01593">
    <property type="entry name" value="holin_tox_secr"/>
    <property type="match status" value="1"/>
</dbReference>
<dbReference type="InterPro" id="IPR006480">
    <property type="entry name" value="Phage_holin_4_1"/>
</dbReference>
<evidence type="ECO:0000256" key="4">
    <source>
        <dbReference type="ARBA" id="ARBA00023136"/>
    </source>
</evidence>
<dbReference type="Pfam" id="PF05105">
    <property type="entry name" value="Phage_holin_4_1"/>
    <property type="match status" value="1"/>
</dbReference>
<evidence type="ECO:0000256" key="3">
    <source>
        <dbReference type="ARBA" id="ARBA00022989"/>
    </source>
</evidence>
<evidence type="ECO:0000256" key="2">
    <source>
        <dbReference type="ARBA" id="ARBA00022692"/>
    </source>
</evidence>
<dbReference type="Proteomes" id="UP000092971">
    <property type="component" value="Chromosome"/>
</dbReference>
<dbReference type="AlphaFoldDB" id="A0A1B1YGG5"/>
<proteinExistence type="predicted"/>
<evidence type="ECO:0000313" key="7">
    <source>
        <dbReference type="Proteomes" id="UP000092971"/>
    </source>
</evidence>
<evidence type="ECO:0000256" key="5">
    <source>
        <dbReference type="SAM" id="Phobius"/>
    </source>
</evidence>
<evidence type="ECO:0000313" key="6">
    <source>
        <dbReference type="EMBL" id="ANW99830.1"/>
    </source>
</evidence>
<protein>
    <submittedName>
        <fullName evidence="6">Holin</fullName>
    </submittedName>
</protein>
<keyword evidence="2 5" id="KW-0812">Transmembrane</keyword>
<dbReference type="GO" id="GO:0016020">
    <property type="term" value="C:membrane"/>
    <property type="evidence" value="ECO:0007669"/>
    <property type="project" value="UniProtKB-SubCell"/>
</dbReference>
<gene>
    <name evidence="6" type="ORF">CSTERTH_12700</name>
</gene>
<dbReference type="EMBL" id="CP014672">
    <property type="protein sequence ID" value="ANW99830.1"/>
    <property type="molecule type" value="Genomic_DNA"/>
</dbReference>
<evidence type="ECO:0000256" key="1">
    <source>
        <dbReference type="ARBA" id="ARBA00004141"/>
    </source>
</evidence>
<reference evidence="6 7" key="1">
    <citation type="submission" date="2016-02" db="EMBL/GenBank/DDBJ databases">
        <title>Comparison of Clostridium stercorarium subspecies using comparative genomics and transcriptomics.</title>
        <authorList>
            <person name="Schellenberg J."/>
            <person name="Thallinger G."/>
            <person name="Levin D.B."/>
            <person name="Zhang X."/>
            <person name="Alvare G."/>
            <person name="Fristensky B."/>
            <person name="Sparling R."/>
        </authorList>
    </citation>
    <scope>NUCLEOTIDE SEQUENCE [LARGE SCALE GENOMIC DNA]</scope>
    <source>
        <strain evidence="6 7">DSM 2910</strain>
    </source>
</reference>
<dbReference type="RefSeq" id="WP_015360277.1">
    <property type="nucleotide sequence ID" value="NZ_CP014672.1"/>
</dbReference>
<organism evidence="6 7">
    <name type="scientific">Thermoclostridium stercorarium subsp. thermolacticum DSM 2910</name>
    <dbReference type="NCBI Taxonomy" id="1121336"/>
    <lineage>
        <taxon>Bacteria</taxon>
        <taxon>Bacillati</taxon>
        <taxon>Bacillota</taxon>
        <taxon>Clostridia</taxon>
        <taxon>Eubacteriales</taxon>
        <taxon>Oscillospiraceae</taxon>
        <taxon>Thermoclostridium</taxon>
    </lineage>
</organism>
<sequence>MYRLMQALETKTFLGSLVMVIAYVSNSMHEVFVILAAFMVLDYITGIICGLVKNNGFNYKKGIRGALKKLSYLILILVTILVEFLIKYLTENTGFDIKIENSITMAVYIYLIGTEGLSIIQNLIILGIPVPPFMIKLFGLVKDESGNIIRK</sequence>
<feature type="transmembrane region" description="Helical" evidence="5">
    <location>
        <begin position="72"/>
        <end position="90"/>
    </location>
</feature>
<name>A0A1B1YGG5_THEST</name>
<feature type="transmembrane region" description="Helical" evidence="5">
    <location>
        <begin position="7"/>
        <end position="25"/>
    </location>
</feature>
<feature type="transmembrane region" description="Helical" evidence="5">
    <location>
        <begin position="31"/>
        <end position="52"/>
    </location>
</feature>
<comment type="subcellular location">
    <subcellularLocation>
        <location evidence="1">Membrane</location>
        <topology evidence="1">Multi-pass membrane protein</topology>
    </subcellularLocation>
</comment>
<feature type="transmembrane region" description="Helical" evidence="5">
    <location>
        <begin position="102"/>
        <end position="128"/>
    </location>
</feature>
<keyword evidence="3 5" id="KW-1133">Transmembrane helix</keyword>
<accession>A0A1B1YGG5</accession>
<dbReference type="OrthoDB" id="88184at2"/>